<evidence type="ECO:0000313" key="2">
    <source>
        <dbReference type="Proteomes" id="UP000593836"/>
    </source>
</evidence>
<dbReference type="RefSeq" id="WP_194367401.1">
    <property type="nucleotide sequence ID" value="NZ_CP054493.1"/>
</dbReference>
<keyword evidence="2" id="KW-1185">Reference proteome</keyword>
<gene>
    <name evidence="1" type="ORF">HUE87_03740</name>
</gene>
<accession>A0A7S7RR46</accession>
<dbReference type="Proteomes" id="UP000593836">
    <property type="component" value="Chromosome"/>
</dbReference>
<organism evidence="1 2">
    <name type="scientific">Candidatus Sulfurimonas marisnigri</name>
    <dbReference type="NCBI Taxonomy" id="2740405"/>
    <lineage>
        <taxon>Bacteria</taxon>
        <taxon>Pseudomonadati</taxon>
        <taxon>Campylobacterota</taxon>
        <taxon>Epsilonproteobacteria</taxon>
        <taxon>Campylobacterales</taxon>
        <taxon>Sulfurimonadaceae</taxon>
        <taxon>Sulfurimonas</taxon>
    </lineage>
</organism>
<dbReference type="EMBL" id="CP054493">
    <property type="protein sequence ID" value="QOY55361.1"/>
    <property type="molecule type" value="Genomic_DNA"/>
</dbReference>
<evidence type="ECO:0000313" key="1">
    <source>
        <dbReference type="EMBL" id="QOY55361.1"/>
    </source>
</evidence>
<dbReference type="AlphaFoldDB" id="A0A7S7RR46"/>
<proteinExistence type="predicted"/>
<sequence>MYTIEIENECSCFKKSGFENNMTFESREDMINKARVMECRMNQEFCMKHFFEAVDYDNKIIIHSSLRPVDDDDDDIRELMRRNPVTIGFDDGETPPSGGGSCAG</sequence>
<protein>
    <submittedName>
        <fullName evidence="1">Uncharacterized protein</fullName>
    </submittedName>
</protein>
<name>A0A7S7RR46_9BACT</name>
<dbReference type="KEGG" id="smas:HUE87_03740"/>
<reference evidence="1 2" key="1">
    <citation type="submission" date="2020-05" db="EMBL/GenBank/DDBJ databases">
        <title>Sulfurimonas marisnigri, sp. nov., and Sulfurimonas baltica, sp. nov., manganese oxide reducing chemolithoautotrophs of the class Epsilonproteobacteria isolated from the pelagic redoxclines of the Black and Baltic Seas and emended description of the genus Sulfurimonas.</title>
        <authorList>
            <person name="Henkel J.V."/>
            <person name="Laudan C."/>
            <person name="Werner J."/>
            <person name="Neu T."/>
            <person name="Plewe S."/>
            <person name="Sproer C."/>
            <person name="Bunk B."/>
            <person name="Schulz-Vogt H.N."/>
        </authorList>
    </citation>
    <scope>NUCLEOTIDE SEQUENCE [LARGE SCALE GENOMIC DNA]</scope>
    <source>
        <strain evidence="1 2">SoZ1</strain>
    </source>
</reference>